<dbReference type="InterPro" id="IPR030397">
    <property type="entry name" value="SEPARIN_core_dom"/>
</dbReference>
<dbReference type="PROSITE" id="PS51700">
    <property type="entry name" value="SEPARIN"/>
    <property type="match status" value="1"/>
</dbReference>
<dbReference type="PANTHER" id="PTHR12792:SF0">
    <property type="entry name" value="SEPARIN"/>
    <property type="match status" value="1"/>
</dbReference>
<dbReference type="EMBL" id="KB933236">
    <property type="protein sequence ID" value="EON98148.1"/>
    <property type="molecule type" value="Genomic_DNA"/>
</dbReference>
<keyword evidence="3" id="KW-0378">Hydrolase</keyword>
<reference evidence="8" key="1">
    <citation type="journal article" date="2013" name="Genome Announc.">
        <title>Draft genome sequence of the ascomycete Phaeoacremonium aleophilum strain UCR-PA7, a causal agent of the esca disease complex in grapevines.</title>
        <authorList>
            <person name="Blanco-Ulate B."/>
            <person name="Rolshausen P."/>
            <person name="Cantu D."/>
        </authorList>
    </citation>
    <scope>NUCLEOTIDE SEQUENCE [LARGE SCALE GENOMIC DNA]</scope>
    <source>
        <strain evidence="8">UCR-PA7</strain>
    </source>
</reference>
<evidence type="ECO:0000256" key="3">
    <source>
        <dbReference type="ARBA" id="ARBA00022801"/>
    </source>
</evidence>
<dbReference type="GO" id="GO:0072686">
    <property type="term" value="C:mitotic spindle"/>
    <property type="evidence" value="ECO:0007669"/>
    <property type="project" value="TreeGrafter"/>
</dbReference>
<feature type="region of interest" description="Disordered" evidence="5">
    <location>
        <begin position="520"/>
        <end position="546"/>
    </location>
</feature>
<keyword evidence="4" id="KW-0159">Chromosome partition</keyword>
<protein>
    <recommendedName>
        <fullName evidence="2">separase</fullName>
        <ecNumber evidence="2">3.4.22.49</ecNumber>
    </recommendedName>
</protein>
<dbReference type="GO" id="GO:0044732">
    <property type="term" value="C:mitotic spindle pole body"/>
    <property type="evidence" value="ECO:0007669"/>
    <property type="project" value="TreeGrafter"/>
</dbReference>
<dbReference type="InterPro" id="IPR005314">
    <property type="entry name" value="Peptidase_C50"/>
</dbReference>
<keyword evidence="8" id="KW-1185">Reference proteome</keyword>
<organism evidence="7 8">
    <name type="scientific">Phaeoacremonium minimum (strain UCR-PA7)</name>
    <name type="common">Esca disease fungus</name>
    <name type="synonym">Togninia minima</name>
    <dbReference type="NCBI Taxonomy" id="1286976"/>
    <lineage>
        <taxon>Eukaryota</taxon>
        <taxon>Fungi</taxon>
        <taxon>Dikarya</taxon>
        <taxon>Ascomycota</taxon>
        <taxon>Pezizomycotina</taxon>
        <taxon>Sordariomycetes</taxon>
        <taxon>Sordariomycetidae</taxon>
        <taxon>Togniniales</taxon>
        <taxon>Togniniaceae</taxon>
        <taxon>Phaeoacremonium</taxon>
    </lineage>
</organism>
<dbReference type="GO" id="GO:0005634">
    <property type="term" value="C:nucleus"/>
    <property type="evidence" value="ECO:0007669"/>
    <property type="project" value="InterPro"/>
</dbReference>
<keyword evidence="7" id="KW-0131">Cell cycle</keyword>
<name>R8BFS3_PHAM7</name>
<dbReference type="KEGG" id="tmn:UCRPA7_6398"/>
<dbReference type="RefSeq" id="XP_007917127.1">
    <property type="nucleotide sequence ID" value="XM_007918936.1"/>
</dbReference>
<dbReference type="GeneID" id="19327049"/>
<evidence type="ECO:0000256" key="4">
    <source>
        <dbReference type="ARBA" id="ARBA00022829"/>
    </source>
</evidence>
<dbReference type="HOGENOM" id="CLU_031474_0_0_1"/>
<proteinExistence type="predicted"/>
<feature type="domain" description="Peptidase C50" evidence="6">
    <location>
        <begin position="361"/>
        <end position="458"/>
    </location>
</feature>
<evidence type="ECO:0000256" key="1">
    <source>
        <dbReference type="ARBA" id="ARBA00000451"/>
    </source>
</evidence>
<dbReference type="OrthoDB" id="10255632at2759"/>
<dbReference type="EC" id="3.4.22.49" evidence="2"/>
<evidence type="ECO:0000256" key="2">
    <source>
        <dbReference type="ARBA" id="ARBA00012489"/>
    </source>
</evidence>
<sequence length="583" mass="65305">MARNLTWRREKKALLLEKDVPKSGGLDWPEQVKSPDSRRTSFGLSLDINRLQKDYIDIIPPKWSAISISLSENKHDLCITKMQADQSPFIIRLPLERANSRDADNEIFNFQQGRTEILEVIRLANETCHDARDLSIKGAKSAWWADRAALDDRMKDLLENIENIWLGGFKGIFSQHQRRSALLARFQKSFQNVLDKHLPSRRQVRGKRGKSVAPKVTLDPRILELFIGLGDATDPECDFDDALNDLLYFVVDILQFHGERNAYDEIDFDSMVVETFDALHSYHSAVKSEPEMEQGAHTILILDKALHVFPWESLPCMQGQAVSRVPSLACLRRLILEQRSTTEDLDAGAESAKPSGHKVSVKSGSYILNPGADLKTTQATFEKPLLSLGSSWKRIVSNKPTEAEFETALTDSDVLLYFGHGSGAQYIRGRAIRKMEKCRATVLLMGCSSARLADVGDFECHGPVWNYMLAGCPAVVGTLWDVTDRDIDRFAGRVFEEWGLLKKGTFADMDKGKDKSKWKSRAADADGAMHAKRKRAATPDGPDAEDGRASLVEAVARARDACRFRYLTAAAVCVYGIPVYVDK</sequence>
<feature type="compositionally biased region" description="Basic and acidic residues" evidence="5">
    <location>
        <begin position="520"/>
        <end position="529"/>
    </location>
</feature>
<dbReference type="Pfam" id="PF03568">
    <property type="entry name" value="Separin_C"/>
    <property type="match status" value="1"/>
</dbReference>
<dbReference type="GO" id="GO:0051307">
    <property type="term" value="P:meiotic chromosome separation"/>
    <property type="evidence" value="ECO:0007669"/>
    <property type="project" value="TreeGrafter"/>
</dbReference>
<gene>
    <name evidence="7" type="ORF">UCRPA7_6398</name>
</gene>
<comment type="catalytic activity">
    <reaction evidence="1">
        <text>All bonds known to be hydrolyzed by this endopeptidase have arginine in P1 and an acidic residue in P4. P6 is often occupied by an acidic residue or by a hydroxy-amino-acid residue, the phosphorylation of which enhances cleavage.</text>
        <dbReference type="EC" id="3.4.22.49"/>
    </reaction>
</comment>
<dbReference type="Proteomes" id="UP000014074">
    <property type="component" value="Unassembled WGS sequence"/>
</dbReference>
<evidence type="ECO:0000259" key="6">
    <source>
        <dbReference type="PROSITE" id="PS51700"/>
    </source>
</evidence>
<keyword evidence="7" id="KW-0132">Cell division</keyword>
<dbReference type="GO" id="GO:0051301">
    <property type="term" value="P:cell division"/>
    <property type="evidence" value="ECO:0007669"/>
    <property type="project" value="UniProtKB-KW"/>
</dbReference>
<accession>R8BFS3</accession>
<dbReference type="GO" id="GO:0004197">
    <property type="term" value="F:cysteine-type endopeptidase activity"/>
    <property type="evidence" value="ECO:0007669"/>
    <property type="project" value="InterPro"/>
</dbReference>
<evidence type="ECO:0000256" key="5">
    <source>
        <dbReference type="SAM" id="MobiDB-lite"/>
    </source>
</evidence>
<dbReference type="GO" id="GO:0006508">
    <property type="term" value="P:proteolysis"/>
    <property type="evidence" value="ECO:0007669"/>
    <property type="project" value="InterPro"/>
</dbReference>
<dbReference type="eggNOG" id="KOG1849">
    <property type="taxonomic scope" value="Eukaryota"/>
</dbReference>
<dbReference type="GO" id="GO:0005737">
    <property type="term" value="C:cytoplasm"/>
    <property type="evidence" value="ECO:0007669"/>
    <property type="project" value="TreeGrafter"/>
</dbReference>
<dbReference type="AlphaFoldDB" id="R8BFS3"/>
<evidence type="ECO:0000313" key="8">
    <source>
        <dbReference type="Proteomes" id="UP000014074"/>
    </source>
</evidence>
<dbReference type="PANTHER" id="PTHR12792">
    <property type="entry name" value="EXTRA SPINDLE POLES 1-RELATED"/>
    <property type="match status" value="1"/>
</dbReference>
<evidence type="ECO:0000313" key="7">
    <source>
        <dbReference type="EMBL" id="EON98148.1"/>
    </source>
</evidence>